<evidence type="ECO:0000313" key="2">
    <source>
        <dbReference type="Proteomes" id="UP000789706"/>
    </source>
</evidence>
<name>A0A9N9CN66_9GLOM</name>
<accession>A0A9N9CN66</accession>
<evidence type="ECO:0000313" key="1">
    <source>
        <dbReference type="EMBL" id="CAG8607913.1"/>
    </source>
</evidence>
<dbReference type="Proteomes" id="UP000789706">
    <property type="component" value="Unassembled WGS sequence"/>
</dbReference>
<organism evidence="1 2">
    <name type="scientific">Diversispora eburnea</name>
    <dbReference type="NCBI Taxonomy" id="1213867"/>
    <lineage>
        <taxon>Eukaryota</taxon>
        <taxon>Fungi</taxon>
        <taxon>Fungi incertae sedis</taxon>
        <taxon>Mucoromycota</taxon>
        <taxon>Glomeromycotina</taxon>
        <taxon>Glomeromycetes</taxon>
        <taxon>Diversisporales</taxon>
        <taxon>Diversisporaceae</taxon>
        <taxon>Diversispora</taxon>
    </lineage>
</organism>
<reference evidence="1" key="1">
    <citation type="submission" date="2021-06" db="EMBL/GenBank/DDBJ databases">
        <authorList>
            <person name="Kallberg Y."/>
            <person name="Tangrot J."/>
            <person name="Rosling A."/>
        </authorList>
    </citation>
    <scope>NUCLEOTIDE SEQUENCE</scope>
    <source>
        <strain evidence="1">AZ414A</strain>
    </source>
</reference>
<protein>
    <submittedName>
        <fullName evidence="1">3455_t:CDS:1</fullName>
    </submittedName>
</protein>
<sequence length="134" mass="15379">MPSQALVQKFEETDLFLVDAIAQADAFHDQEDYYTDYARGQIVDRVVDPIRHPELSLRFLENDLRRNQVGPDINKISKQMQCRKTGLTIGMGINADTQDNTHVFSTQREEKINEVTPPSETNYAGHTIMRNPEE</sequence>
<keyword evidence="2" id="KW-1185">Reference proteome</keyword>
<feature type="non-terminal residue" evidence="1">
    <location>
        <position position="134"/>
    </location>
</feature>
<dbReference type="EMBL" id="CAJVPK010002180">
    <property type="protein sequence ID" value="CAG8607913.1"/>
    <property type="molecule type" value="Genomic_DNA"/>
</dbReference>
<comment type="caution">
    <text evidence="1">The sequence shown here is derived from an EMBL/GenBank/DDBJ whole genome shotgun (WGS) entry which is preliminary data.</text>
</comment>
<proteinExistence type="predicted"/>
<dbReference type="AlphaFoldDB" id="A0A9N9CN66"/>
<gene>
    <name evidence="1" type="ORF">DEBURN_LOCUS9835</name>
</gene>